<evidence type="ECO:0000313" key="1">
    <source>
        <dbReference type="EMBL" id="EWZ28121.1"/>
    </source>
</evidence>
<organism evidence="1">
    <name type="scientific">Fusarium oxysporum Fo47</name>
    <dbReference type="NCBI Taxonomy" id="660027"/>
    <lineage>
        <taxon>Eukaryota</taxon>
        <taxon>Fungi</taxon>
        <taxon>Dikarya</taxon>
        <taxon>Ascomycota</taxon>
        <taxon>Pezizomycotina</taxon>
        <taxon>Sordariomycetes</taxon>
        <taxon>Hypocreomycetidae</taxon>
        <taxon>Hypocreales</taxon>
        <taxon>Nectriaceae</taxon>
        <taxon>Fusarium</taxon>
        <taxon>Fusarium oxysporum species complex</taxon>
    </lineage>
</organism>
<protein>
    <submittedName>
        <fullName evidence="1">Uncharacterized protein</fullName>
    </submittedName>
</protein>
<dbReference type="Proteomes" id="UP000030766">
    <property type="component" value="Unassembled WGS sequence"/>
</dbReference>
<dbReference type="EMBL" id="JH717935">
    <property type="protein sequence ID" value="EWZ28121.1"/>
    <property type="molecule type" value="Genomic_DNA"/>
</dbReference>
<gene>
    <name evidence="1" type="ORF">FOZG_18188</name>
</gene>
<dbReference type="AlphaFoldDB" id="W9J8C2"/>
<reference evidence="1" key="1">
    <citation type="submission" date="2011-06" db="EMBL/GenBank/DDBJ databases">
        <title>The Genome Sequence of Fusarium oxysporum Fo47.</title>
        <authorList>
            <consortium name="The Broad Institute Genome Sequencing Platform"/>
            <person name="Ma L.-J."/>
            <person name="Gale L.R."/>
            <person name="Schwartz D.C."/>
            <person name="Zhou S."/>
            <person name="Corby-Kistler H."/>
            <person name="Young S.K."/>
            <person name="Zeng Q."/>
            <person name="Gargeya S."/>
            <person name="Fitzgerald M."/>
            <person name="Haas B."/>
            <person name="Abouelleil A."/>
            <person name="Alvarado L."/>
            <person name="Arachchi H.M."/>
            <person name="Berlin A."/>
            <person name="Brown A."/>
            <person name="Chapman S.B."/>
            <person name="Chen Z."/>
            <person name="Dunbar C."/>
            <person name="Freedman E."/>
            <person name="Gearin G."/>
            <person name="Gellesch M."/>
            <person name="Goldberg J."/>
            <person name="Griggs A."/>
            <person name="Gujja S."/>
            <person name="Heiman D."/>
            <person name="Howarth C."/>
            <person name="Larson L."/>
            <person name="Lui A."/>
            <person name="MacDonald P.J.P."/>
            <person name="Mehta T."/>
            <person name="Montmayeur A."/>
            <person name="Murphy C."/>
            <person name="Neiman D."/>
            <person name="Pearson M."/>
            <person name="Priest M."/>
            <person name="Roberts A."/>
            <person name="Saif S."/>
            <person name="Shea T."/>
            <person name="Shenoy N."/>
            <person name="Sisk P."/>
            <person name="Stolte C."/>
            <person name="Sykes S."/>
            <person name="Wortman J."/>
            <person name="Nusbaum C."/>
            <person name="Birren B."/>
        </authorList>
    </citation>
    <scope>NUCLEOTIDE SEQUENCE [LARGE SCALE GENOMIC DNA]</scope>
    <source>
        <strain evidence="1">Fo47</strain>
    </source>
</reference>
<name>W9J8C2_FUSOX</name>
<accession>W9J8C2</accession>
<sequence length="136" mass="14669">MSNLPLNLVPPLAVAPSFTAPYLTQFFRHCNFSNVSVVIESLCDVTVNLARLNDLSQSVATAGIASISRANWLAIGNCPCRRYRSRSLPITVVFAVLLLTRCLNIPSTGVLCGTLADAVVSTIVPRCSSTGRLQRY</sequence>
<dbReference type="HOGENOM" id="CLU_1875548_0_0_1"/>
<dbReference type="VEuPathDB" id="FungiDB:FOZG_18188"/>
<proteinExistence type="predicted"/>
<reference evidence="1" key="2">
    <citation type="submission" date="2012-06" db="EMBL/GenBank/DDBJ databases">
        <title>Annotation of the Genome Sequence of Fusarium oxysporum Fo47.</title>
        <authorList>
            <consortium name="The Broad Institute Genomics Platform"/>
            <person name="Ma L.-J."/>
            <person name="Corby-Kistler H."/>
            <person name="Broz K."/>
            <person name="Gale L.R."/>
            <person name="Jonkers W."/>
            <person name="O'Donnell K."/>
            <person name="Ploetz R."/>
            <person name="Steinberg C."/>
            <person name="Schwartz D.C."/>
            <person name="VanEtten H."/>
            <person name="Zhou S."/>
            <person name="Young S.K."/>
            <person name="Zeng Q."/>
            <person name="Gargeya S."/>
            <person name="Fitzgerald M."/>
            <person name="Abouelleil A."/>
            <person name="Alvarado L."/>
            <person name="Chapman S.B."/>
            <person name="Gainer-Dewar J."/>
            <person name="Goldberg J."/>
            <person name="Griggs A."/>
            <person name="Gujja S."/>
            <person name="Hansen M."/>
            <person name="Howarth C."/>
            <person name="Imamovic A."/>
            <person name="Ireland A."/>
            <person name="Larimer J."/>
            <person name="McCowan C."/>
            <person name="Murphy C."/>
            <person name="Pearson M."/>
            <person name="Poon T.W."/>
            <person name="Priest M."/>
            <person name="Roberts A."/>
            <person name="Saif S."/>
            <person name="Shea T."/>
            <person name="Sykes S."/>
            <person name="Wortman J."/>
            <person name="Nusbaum C."/>
            <person name="Birren B."/>
        </authorList>
    </citation>
    <scope>NUCLEOTIDE SEQUENCE</scope>
    <source>
        <strain evidence="1">Fo47</strain>
    </source>
</reference>